<feature type="transmembrane region" description="Helical" evidence="6">
    <location>
        <begin position="160"/>
        <end position="179"/>
    </location>
</feature>
<feature type="transmembrane region" description="Helical" evidence="6">
    <location>
        <begin position="210"/>
        <end position="227"/>
    </location>
</feature>
<evidence type="ECO:0000256" key="5">
    <source>
        <dbReference type="ARBA" id="ARBA00023136"/>
    </source>
</evidence>
<dbReference type="SUPFAM" id="SSF81342">
    <property type="entry name" value="Transmembrane di-heme cytochromes"/>
    <property type="match status" value="1"/>
</dbReference>
<dbReference type="Pfam" id="PF01292">
    <property type="entry name" value="Ni_hydr_CYTB"/>
    <property type="match status" value="1"/>
</dbReference>
<evidence type="ECO:0000256" key="1">
    <source>
        <dbReference type="ARBA" id="ARBA00004651"/>
    </source>
</evidence>
<feature type="transmembrane region" description="Helical" evidence="6">
    <location>
        <begin position="47"/>
        <end position="68"/>
    </location>
</feature>
<evidence type="ECO:0000256" key="4">
    <source>
        <dbReference type="ARBA" id="ARBA00022989"/>
    </source>
</evidence>
<evidence type="ECO:0000313" key="9">
    <source>
        <dbReference type="Proteomes" id="UP001238603"/>
    </source>
</evidence>
<dbReference type="PANTHER" id="PTHR30485:SF2">
    <property type="entry name" value="BLL0597 PROTEIN"/>
    <property type="match status" value="1"/>
</dbReference>
<keyword evidence="3 6" id="KW-0812">Transmembrane</keyword>
<comment type="subcellular location">
    <subcellularLocation>
        <location evidence="1">Cell membrane</location>
        <topology evidence="1">Multi-pass membrane protein</topology>
    </subcellularLocation>
</comment>
<feature type="domain" description="Cytochrome b561 bacterial/Ni-hydrogenase" evidence="7">
    <location>
        <begin position="15"/>
        <end position="191"/>
    </location>
</feature>
<keyword evidence="4 6" id="KW-1133">Transmembrane helix</keyword>
<accession>A0ABT7LDP0</accession>
<keyword evidence="2" id="KW-1003">Cell membrane</keyword>
<sequence length="233" mass="25695">MKDARPDLHRRPLRVWDLPTRLFHWALVLSVGGAVLSAKIGGNAMAWHLRCGYAVLALLAFRLVWGMVGGHWSRWRHMLHGPAATWRYLRGQALPDDHFDVGHNPLGALSVLVMLTWLAVQVGSGLIADDEIATTGPLAAWVSSETSLAWTDYHEHLGQWGLYAMLGLHIGAVLFHQWYRRHQLIGAMLRGDKLAPAHLPGSRDSAATRLFALTLLAACAAAVYLLVTLTPMP</sequence>
<feature type="transmembrane region" description="Helical" evidence="6">
    <location>
        <begin position="21"/>
        <end position="41"/>
    </location>
</feature>
<comment type="caution">
    <text evidence="8">The sequence shown here is derived from an EMBL/GenBank/DDBJ whole genome shotgun (WGS) entry which is preliminary data.</text>
</comment>
<dbReference type="Gene3D" id="1.20.950.20">
    <property type="entry name" value="Transmembrane di-heme cytochromes, Chain C"/>
    <property type="match status" value="1"/>
</dbReference>
<organism evidence="8 9">
    <name type="scientific">Roseateles subflavus</name>
    <dbReference type="NCBI Taxonomy" id="3053353"/>
    <lineage>
        <taxon>Bacteria</taxon>
        <taxon>Pseudomonadati</taxon>
        <taxon>Pseudomonadota</taxon>
        <taxon>Betaproteobacteria</taxon>
        <taxon>Burkholderiales</taxon>
        <taxon>Sphaerotilaceae</taxon>
        <taxon>Roseateles</taxon>
    </lineage>
</organism>
<evidence type="ECO:0000313" key="8">
    <source>
        <dbReference type="EMBL" id="MDL5030387.1"/>
    </source>
</evidence>
<keyword evidence="5 6" id="KW-0472">Membrane</keyword>
<evidence type="ECO:0000256" key="6">
    <source>
        <dbReference type="SAM" id="Phobius"/>
    </source>
</evidence>
<dbReference type="EMBL" id="JASVDS010000001">
    <property type="protein sequence ID" value="MDL5030387.1"/>
    <property type="molecule type" value="Genomic_DNA"/>
</dbReference>
<evidence type="ECO:0000259" key="7">
    <source>
        <dbReference type="Pfam" id="PF01292"/>
    </source>
</evidence>
<feature type="transmembrane region" description="Helical" evidence="6">
    <location>
        <begin position="106"/>
        <end position="128"/>
    </location>
</feature>
<dbReference type="PANTHER" id="PTHR30485">
    <property type="entry name" value="NI/FE-HYDROGENASE 1 B-TYPE CYTOCHROME SUBUNIT"/>
    <property type="match status" value="1"/>
</dbReference>
<dbReference type="InterPro" id="IPR016174">
    <property type="entry name" value="Di-haem_cyt_TM"/>
</dbReference>
<name>A0ABT7LDP0_9BURK</name>
<dbReference type="RefSeq" id="WP_285980525.1">
    <property type="nucleotide sequence ID" value="NZ_JASVDS010000001.1"/>
</dbReference>
<reference evidence="8 9" key="1">
    <citation type="submission" date="2023-06" db="EMBL/GenBank/DDBJ databases">
        <title>Pelomonas sp. APW6 16S ribosomal RNA gene genome sequencing and assembly.</title>
        <authorList>
            <person name="Woo H."/>
        </authorList>
    </citation>
    <scope>NUCLEOTIDE SEQUENCE [LARGE SCALE GENOMIC DNA]</scope>
    <source>
        <strain evidence="8 9">APW6</strain>
    </source>
</reference>
<dbReference type="Proteomes" id="UP001238603">
    <property type="component" value="Unassembled WGS sequence"/>
</dbReference>
<protein>
    <submittedName>
        <fullName evidence="8">Cytochrome b/b6 domain-containing protein</fullName>
    </submittedName>
</protein>
<dbReference type="InterPro" id="IPR051542">
    <property type="entry name" value="Hydrogenase_cytochrome"/>
</dbReference>
<evidence type="ECO:0000256" key="2">
    <source>
        <dbReference type="ARBA" id="ARBA00022475"/>
    </source>
</evidence>
<gene>
    <name evidence="8" type="ORF">QRD43_00600</name>
</gene>
<evidence type="ECO:0000256" key="3">
    <source>
        <dbReference type="ARBA" id="ARBA00022692"/>
    </source>
</evidence>
<keyword evidence="9" id="KW-1185">Reference proteome</keyword>
<dbReference type="InterPro" id="IPR011577">
    <property type="entry name" value="Cyt_b561_bac/Ni-Hgenase"/>
</dbReference>
<proteinExistence type="predicted"/>